<dbReference type="AlphaFoldDB" id="A0A6G1DL31"/>
<accession>A0A6G1DL31</accession>
<evidence type="ECO:0008006" key="6">
    <source>
        <dbReference type="Google" id="ProtNLM"/>
    </source>
</evidence>
<sequence length="119" mass="13372">MQSYSKDLELGGSPHIFTYEELEEATDGFSASRKLGDGSFGTVYKGKLQDGRVVAVKRLYKNNYRRVEQFLNEGKGSVCLLILMATVKFQALWNHPAGPKTSLVLLRLSATQYSFLGWF</sequence>
<dbReference type="PANTHER" id="PTHR46008">
    <property type="entry name" value="LEAF RUST 10 DISEASE-RESISTANCE LOCUS RECEPTOR-LIKE PROTEIN KINASE-LIKE 1.4"/>
    <property type="match status" value="1"/>
</dbReference>
<keyword evidence="2 3" id="KW-0067">ATP-binding</keyword>
<dbReference type="PROSITE" id="PS00107">
    <property type="entry name" value="PROTEIN_KINASE_ATP"/>
    <property type="match status" value="1"/>
</dbReference>
<name>A0A6G1DL31_9ORYZ</name>
<proteinExistence type="predicted"/>
<dbReference type="PANTHER" id="PTHR46008:SF2">
    <property type="entry name" value="LEAF RUST 10 DISEASE-RESISTANCE LOCUS RECEPTOR-LIKE PROTEIN KINASE-LIKE 1.4"/>
    <property type="match status" value="1"/>
</dbReference>
<protein>
    <recommendedName>
        <fullName evidence="6">Protein kinase domain-containing protein</fullName>
    </recommendedName>
</protein>
<reference evidence="4 5" key="1">
    <citation type="submission" date="2019-11" db="EMBL/GenBank/DDBJ databases">
        <title>Whole genome sequence of Oryza granulata.</title>
        <authorList>
            <person name="Li W."/>
        </authorList>
    </citation>
    <scope>NUCLEOTIDE SEQUENCE [LARGE SCALE GENOMIC DNA]</scope>
    <source>
        <strain evidence="5">cv. Menghai</strain>
        <tissue evidence="4">Leaf</tissue>
    </source>
</reference>
<dbReference type="GO" id="GO:0005524">
    <property type="term" value="F:ATP binding"/>
    <property type="evidence" value="ECO:0007669"/>
    <property type="project" value="UniProtKB-UniRule"/>
</dbReference>
<feature type="binding site" evidence="3">
    <location>
        <position position="57"/>
    </location>
    <ligand>
        <name>ATP</name>
        <dbReference type="ChEBI" id="CHEBI:30616"/>
    </ligand>
</feature>
<evidence type="ECO:0000256" key="3">
    <source>
        <dbReference type="PROSITE-ProRule" id="PRU10141"/>
    </source>
</evidence>
<dbReference type="InterPro" id="IPR011009">
    <property type="entry name" value="Kinase-like_dom_sf"/>
</dbReference>
<evidence type="ECO:0000256" key="1">
    <source>
        <dbReference type="ARBA" id="ARBA00022741"/>
    </source>
</evidence>
<dbReference type="EMBL" id="SPHZ02000006">
    <property type="protein sequence ID" value="KAF0913136.1"/>
    <property type="molecule type" value="Genomic_DNA"/>
</dbReference>
<dbReference type="OrthoDB" id="694256at2759"/>
<dbReference type="SUPFAM" id="SSF56112">
    <property type="entry name" value="Protein kinase-like (PK-like)"/>
    <property type="match status" value="1"/>
</dbReference>
<dbReference type="Proteomes" id="UP000479710">
    <property type="component" value="Unassembled WGS sequence"/>
</dbReference>
<keyword evidence="5" id="KW-1185">Reference proteome</keyword>
<comment type="caution">
    <text evidence="4">The sequence shown here is derived from an EMBL/GenBank/DDBJ whole genome shotgun (WGS) entry which is preliminary data.</text>
</comment>
<evidence type="ECO:0000313" key="5">
    <source>
        <dbReference type="Proteomes" id="UP000479710"/>
    </source>
</evidence>
<keyword evidence="1 3" id="KW-0547">Nucleotide-binding</keyword>
<dbReference type="Gene3D" id="3.30.200.20">
    <property type="entry name" value="Phosphorylase Kinase, domain 1"/>
    <property type="match status" value="1"/>
</dbReference>
<gene>
    <name evidence="4" type="ORF">E2562_020268</name>
</gene>
<dbReference type="GO" id="GO:0016301">
    <property type="term" value="F:kinase activity"/>
    <property type="evidence" value="ECO:0007669"/>
    <property type="project" value="TreeGrafter"/>
</dbReference>
<organism evidence="4 5">
    <name type="scientific">Oryza meyeriana var. granulata</name>
    <dbReference type="NCBI Taxonomy" id="110450"/>
    <lineage>
        <taxon>Eukaryota</taxon>
        <taxon>Viridiplantae</taxon>
        <taxon>Streptophyta</taxon>
        <taxon>Embryophyta</taxon>
        <taxon>Tracheophyta</taxon>
        <taxon>Spermatophyta</taxon>
        <taxon>Magnoliopsida</taxon>
        <taxon>Liliopsida</taxon>
        <taxon>Poales</taxon>
        <taxon>Poaceae</taxon>
        <taxon>BOP clade</taxon>
        <taxon>Oryzoideae</taxon>
        <taxon>Oryzeae</taxon>
        <taxon>Oryzinae</taxon>
        <taxon>Oryza</taxon>
        <taxon>Oryza meyeriana</taxon>
    </lineage>
</organism>
<dbReference type="InterPro" id="IPR017441">
    <property type="entry name" value="Protein_kinase_ATP_BS"/>
</dbReference>
<evidence type="ECO:0000256" key="2">
    <source>
        <dbReference type="ARBA" id="ARBA00022840"/>
    </source>
</evidence>
<evidence type="ECO:0000313" key="4">
    <source>
        <dbReference type="EMBL" id="KAF0913136.1"/>
    </source>
</evidence>